<dbReference type="HAMAP" id="MF_00235">
    <property type="entry name" value="Adenylate_kinase_Adk"/>
    <property type="match status" value="1"/>
</dbReference>
<keyword evidence="3 5" id="KW-0547">Nucleotide-binding</keyword>
<feature type="binding site" evidence="5">
    <location>
        <begin position="137"/>
        <end position="138"/>
    </location>
    <ligand>
        <name>ATP</name>
        <dbReference type="ChEBI" id="CHEBI:30616"/>
    </ligand>
</feature>
<evidence type="ECO:0000256" key="1">
    <source>
        <dbReference type="ARBA" id="ARBA00022679"/>
    </source>
</evidence>
<keyword evidence="5" id="KW-0862">Zinc</keyword>
<feature type="binding site" evidence="5">
    <location>
        <position position="161"/>
    </location>
    <ligand>
        <name>AMP</name>
        <dbReference type="ChEBI" id="CHEBI:456215"/>
    </ligand>
</feature>
<dbReference type="PROSITE" id="PS00113">
    <property type="entry name" value="ADENYLATE_KINASE"/>
    <property type="match status" value="1"/>
</dbReference>
<evidence type="ECO:0000256" key="6">
    <source>
        <dbReference type="RuleBase" id="RU003330"/>
    </source>
</evidence>
<dbReference type="Gene3D" id="3.40.50.300">
    <property type="entry name" value="P-loop containing nucleotide triphosphate hydrolases"/>
    <property type="match status" value="1"/>
</dbReference>
<dbReference type="GO" id="GO:0005737">
    <property type="term" value="C:cytoplasm"/>
    <property type="evidence" value="ECO:0007669"/>
    <property type="project" value="UniProtKB-SubCell"/>
</dbReference>
<feature type="region of interest" description="NMP" evidence="5">
    <location>
        <begin position="31"/>
        <end position="60"/>
    </location>
</feature>
<feature type="binding site" evidence="5">
    <location>
        <position position="129"/>
    </location>
    <ligand>
        <name>Zn(2+)</name>
        <dbReference type="ChEBI" id="CHEBI:29105"/>
        <note>structural</note>
    </ligand>
</feature>
<dbReference type="SUPFAM" id="SSF57774">
    <property type="entry name" value="Microbial and mitochondrial ADK, insert 'zinc finger' domain"/>
    <property type="match status" value="1"/>
</dbReference>
<dbReference type="AlphaFoldDB" id="A0AA48GPU1"/>
<feature type="binding site" evidence="5">
    <location>
        <position position="32"/>
    </location>
    <ligand>
        <name>AMP</name>
        <dbReference type="ChEBI" id="CHEBI:456215"/>
    </ligand>
</feature>
<feature type="binding site" evidence="5">
    <location>
        <position position="126"/>
    </location>
    <ligand>
        <name>ATP</name>
        <dbReference type="ChEBI" id="CHEBI:30616"/>
    </ligand>
</feature>
<keyword evidence="2 5" id="KW-0545">Nucleotide biosynthesis</keyword>
<comment type="pathway">
    <text evidence="5">Purine metabolism; AMP biosynthesis via salvage pathway; AMP from ADP: step 1/1.</text>
</comment>
<dbReference type="CDD" id="cd01428">
    <property type="entry name" value="ADK"/>
    <property type="match status" value="1"/>
</dbReference>
<evidence type="ECO:0000256" key="7">
    <source>
        <dbReference type="RuleBase" id="RU003331"/>
    </source>
</evidence>
<name>A0AA48GPU1_9BACT</name>
<feature type="binding site" evidence="5">
    <location>
        <begin position="58"/>
        <end position="60"/>
    </location>
    <ligand>
        <name>AMP</name>
        <dbReference type="ChEBI" id="CHEBI:456215"/>
    </ligand>
</feature>
<comment type="catalytic activity">
    <reaction evidence="5 7">
        <text>AMP + ATP = 2 ADP</text>
        <dbReference type="Rhea" id="RHEA:12973"/>
        <dbReference type="ChEBI" id="CHEBI:30616"/>
        <dbReference type="ChEBI" id="CHEBI:456215"/>
        <dbReference type="ChEBI" id="CHEBI:456216"/>
        <dbReference type="EC" id="2.7.4.3"/>
    </reaction>
</comment>
<dbReference type="NCBIfam" id="NF011100">
    <property type="entry name" value="PRK14527.1"/>
    <property type="match status" value="1"/>
</dbReference>
<evidence type="ECO:0000259" key="8">
    <source>
        <dbReference type="Pfam" id="PF05191"/>
    </source>
</evidence>
<dbReference type="InterPro" id="IPR006259">
    <property type="entry name" value="Adenyl_kin_sub"/>
</dbReference>
<protein>
    <recommendedName>
        <fullName evidence="5 7">Adenylate kinase</fullName>
        <shortName evidence="5">AK</shortName>
        <ecNumber evidence="5 7">2.7.4.3</ecNumber>
    </recommendedName>
    <alternativeName>
        <fullName evidence="5">ATP-AMP transphosphorylase</fullName>
    </alternativeName>
    <alternativeName>
        <fullName evidence="5">ATP:AMP phosphotransferase</fullName>
    </alternativeName>
    <alternativeName>
        <fullName evidence="5">Adenylate monophosphate kinase</fullName>
    </alternativeName>
</protein>
<dbReference type="PANTHER" id="PTHR23359">
    <property type="entry name" value="NUCLEOTIDE KINASE"/>
    <property type="match status" value="1"/>
</dbReference>
<dbReference type="GO" id="GO:0004017">
    <property type="term" value="F:AMP kinase activity"/>
    <property type="evidence" value="ECO:0007669"/>
    <property type="project" value="UniProtKB-UniRule"/>
</dbReference>
<dbReference type="GO" id="GO:0008270">
    <property type="term" value="F:zinc ion binding"/>
    <property type="evidence" value="ECO:0007669"/>
    <property type="project" value="UniProtKB-UniRule"/>
</dbReference>
<dbReference type="Pfam" id="PF00406">
    <property type="entry name" value="ADK"/>
    <property type="match status" value="1"/>
</dbReference>
<accession>A0AA48GPU1</accession>
<keyword evidence="10" id="KW-1185">Reference proteome</keyword>
<feature type="binding site" evidence="5">
    <location>
        <position position="151"/>
    </location>
    <ligand>
        <name>Zn(2+)</name>
        <dbReference type="ChEBI" id="CHEBI:29105"/>
        <note>structural</note>
    </ligand>
</feature>
<dbReference type="Pfam" id="PF05191">
    <property type="entry name" value="ADK_lid"/>
    <property type="match status" value="1"/>
</dbReference>
<dbReference type="NCBIfam" id="TIGR01351">
    <property type="entry name" value="adk"/>
    <property type="match status" value="1"/>
</dbReference>
<feature type="binding site" evidence="5">
    <location>
        <position position="91"/>
    </location>
    <ligand>
        <name>AMP</name>
        <dbReference type="ChEBI" id="CHEBI:456215"/>
    </ligand>
</feature>
<comment type="domain">
    <text evidence="5">Consists of three domains, a large central CORE domain and two small peripheral domains, NMPbind and LID, which undergo movements during catalysis. The LID domain closes over the site of phosphoryl transfer upon ATP binding. Assembling and dissambling the active center during each catalytic cycle provides an effective means to prevent ATP hydrolysis. Some bacteria have evolved a zinc-coordinating structure that stabilizes the LID domain.</text>
</comment>
<feature type="binding site" evidence="5">
    <location>
        <begin position="84"/>
        <end position="87"/>
    </location>
    <ligand>
        <name>AMP</name>
        <dbReference type="ChEBI" id="CHEBI:456215"/>
    </ligand>
</feature>
<feature type="domain" description="Adenylate kinase active site lid" evidence="8">
    <location>
        <begin position="126"/>
        <end position="163"/>
    </location>
</feature>
<dbReference type="InterPro" id="IPR033690">
    <property type="entry name" value="Adenylat_kinase_CS"/>
</dbReference>
<organism evidence="9 10">
    <name type="scientific">Mesoterricola sediminis</name>
    <dbReference type="NCBI Taxonomy" id="2927980"/>
    <lineage>
        <taxon>Bacteria</taxon>
        <taxon>Pseudomonadati</taxon>
        <taxon>Acidobacteriota</taxon>
        <taxon>Holophagae</taxon>
        <taxon>Holophagales</taxon>
        <taxon>Holophagaceae</taxon>
        <taxon>Mesoterricola</taxon>
    </lineage>
</organism>
<dbReference type="GO" id="GO:0044209">
    <property type="term" value="P:AMP salvage"/>
    <property type="evidence" value="ECO:0007669"/>
    <property type="project" value="UniProtKB-UniRule"/>
</dbReference>
<comment type="subcellular location">
    <subcellularLocation>
        <location evidence="5 7">Cytoplasm</location>
    </subcellularLocation>
</comment>
<dbReference type="InterPro" id="IPR036193">
    <property type="entry name" value="ADK_active_lid_dom_sf"/>
</dbReference>
<dbReference type="InterPro" id="IPR027417">
    <property type="entry name" value="P-loop_NTPase"/>
</dbReference>
<evidence type="ECO:0000256" key="3">
    <source>
        <dbReference type="ARBA" id="ARBA00022741"/>
    </source>
</evidence>
<evidence type="ECO:0000313" key="9">
    <source>
        <dbReference type="EMBL" id="BDU75339.1"/>
    </source>
</evidence>
<evidence type="ECO:0000256" key="2">
    <source>
        <dbReference type="ARBA" id="ARBA00022727"/>
    </source>
</evidence>
<keyword evidence="5" id="KW-0963">Cytoplasm</keyword>
<feature type="binding site" evidence="5">
    <location>
        <position position="37"/>
    </location>
    <ligand>
        <name>AMP</name>
        <dbReference type="ChEBI" id="CHEBI:456215"/>
    </ligand>
</feature>
<dbReference type="InterPro" id="IPR000850">
    <property type="entry name" value="Adenylat/UMP-CMP_kin"/>
</dbReference>
<keyword evidence="5" id="KW-0479">Metal-binding</keyword>
<feature type="binding site" evidence="5">
    <location>
        <begin position="11"/>
        <end position="16"/>
    </location>
    <ligand>
        <name>ATP</name>
        <dbReference type="ChEBI" id="CHEBI:30616"/>
    </ligand>
</feature>
<dbReference type="EMBL" id="AP027081">
    <property type="protein sequence ID" value="BDU75339.1"/>
    <property type="molecule type" value="Genomic_DNA"/>
</dbReference>
<comment type="similarity">
    <text evidence="5 6">Belongs to the adenylate kinase family.</text>
</comment>
<comment type="function">
    <text evidence="5">Catalyzes the reversible transfer of the terminal phosphate group between ATP and AMP. Plays an important role in cellular energy homeostasis and in adenine nucleotide metabolism.</text>
</comment>
<proteinExistence type="inferred from homology"/>
<keyword evidence="5 7" id="KW-0067">ATP-binding</keyword>
<dbReference type="RefSeq" id="WP_243330324.1">
    <property type="nucleotide sequence ID" value="NZ_AP027081.1"/>
</dbReference>
<evidence type="ECO:0000256" key="5">
    <source>
        <dbReference type="HAMAP-Rule" id="MF_00235"/>
    </source>
</evidence>
<comment type="subunit">
    <text evidence="5 7">Monomer.</text>
</comment>
<dbReference type="EC" id="2.7.4.3" evidence="5 7"/>
<reference evidence="9" key="1">
    <citation type="journal article" date="2023" name="Int. J. Syst. Evol. Microbiol.">
        <title>Mesoterricola silvestris gen. nov., sp. nov., Mesoterricola sediminis sp. nov., Geothrix oryzae sp. nov., Geothrix edaphica sp. nov., Geothrix rubra sp. nov., and Geothrix limicola sp. nov., six novel members of Acidobacteriota isolated from soils.</title>
        <authorList>
            <person name="Itoh H."/>
            <person name="Sugisawa Y."/>
            <person name="Mise K."/>
            <person name="Xu Z."/>
            <person name="Kuniyasu M."/>
            <person name="Ushijima N."/>
            <person name="Kawano K."/>
            <person name="Kobayashi E."/>
            <person name="Shiratori Y."/>
            <person name="Masuda Y."/>
            <person name="Senoo K."/>
        </authorList>
    </citation>
    <scope>NUCLEOTIDE SEQUENCE</scope>
    <source>
        <strain evidence="9">W786</strain>
    </source>
</reference>
<comment type="caution">
    <text evidence="5">Lacks conserved residue(s) required for the propagation of feature annotation.</text>
</comment>
<sequence length="217" mass="23780">MKVHILLGAPGCGKGTQAKRLVAKMSLIHLSTGDILRDAVSKGTEIGLRAKAIMASGKLVDDDTVNGLVFARLQNETGDVLFDGYPRTLAQAEALETFLSNRGLSLGYVIDIHVPEHALEARVVGRRVCSNNDCGAIYHLETRPPLKEGVCDVCGSPLKHRADDCSEAFRSRMAEFNTTFQPLQAHYKGTTHYRSVDGLRSPDEIHGTILDLFREQH</sequence>
<dbReference type="Proteomes" id="UP001228113">
    <property type="component" value="Chromosome"/>
</dbReference>
<evidence type="ECO:0000313" key="10">
    <source>
        <dbReference type="Proteomes" id="UP001228113"/>
    </source>
</evidence>
<keyword evidence="1 5" id="KW-0808">Transferase</keyword>
<dbReference type="InterPro" id="IPR007862">
    <property type="entry name" value="Adenylate_kinase_lid-dom"/>
</dbReference>
<feature type="binding site" evidence="5">
    <location>
        <position position="134"/>
    </location>
    <ligand>
        <name>Zn(2+)</name>
        <dbReference type="ChEBI" id="CHEBI:29105"/>
        <note>structural</note>
    </ligand>
</feature>
<dbReference type="SUPFAM" id="SSF52540">
    <property type="entry name" value="P-loop containing nucleoside triphosphate hydrolases"/>
    <property type="match status" value="1"/>
</dbReference>
<dbReference type="KEGG" id="msea:METESE_02970"/>
<feature type="binding site" evidence="5">
    <location>
        <position position="200"/>
    </location>
    <ligand>
        <name>ATP</name>
        <dbReference type="ChEBI" id="CHEBI:30616"/>
    </ligand>
</feature>
<gene>
    <name evidence="9" type="primary">adk_1</name>
    <name evidence="5" type="synonym">adk</name>
    <name evidence="9" type="ORF">METESE_02970</name>
</gene>
<dbReference type="PRINTS" id="PR00094">
    <property type="entry name" value="ADENYLTKNASE"/>
</dbReference>
<dbReference type="GO" id="GO:0005524">
    <property type="term" value="F:ATP binding"/>
    <property type="evidence" value="ECO:0007669"/>
    <property type="project" value="UniProtKB-UniRule"/>
</dbReference>
<keyword evidence="4 5" id="KW-0418">Kinase</keyword>
<feature type="binding site" evidence="5">
    <location>
        <position position="154"/>
    </location>
    <ligand>
        <name>Zn(2+)</name>
        <dbReference type="ChEBI" id="CHEBI:29105"/>
        <note>structural</note>
    </ligand>
</feature>
<feature type="binding site" evidence="5">
    <location>
        <position position="172"/>
    </location>
    <ligand>
        <name>AMP</name>
        <dbReference type="ChEBI" id="CHEBI:456215"/>
    </ligand>
</feature>
<evidence type="ECO:0000256" key="4">
    <source>
        <dbReference type="ARBA" id="ARBA00022777"/>
    </source>
</evidence>